<organism evidence="3 4">
    <name type="scientific">Bifidobacterium cuniculi</name>
    <dbReference type="NCBI Taxonomy" id="1688"/>
    <lineage>
        <taxon>Bacteria</taxon>
        <taxon>Bacillati</taxon>
        <taxon>Actinomycetota</taxon>
        <taxon>Actinomycetes</taxon>
        <taxon>Bifidobacteriales</taxon>
        <taxon>Bifidobacteriaceae</taxon>
        <taxon>Bifidobacterium</taxon>
    </lineage>
</organism>
<keyword evidence="4" id="KW-1185">Reference proteome</keyword>
<accession>A0A087AZP2</accession>
<evidence type="ECO:0000313" key="4">
    <source>
        <dbReference type="Proteomes" id="UP000029067"/>
    </source>
</evidence>
<evidence type="ECO:0000256" key="1">
    <source>
        <dbReference type="SAM" id="MobiDB-lite"/>
    </source>
</evidence>
<evidence type="ECO:0000313" key="3">
    <source>
        <dbReference type="EMBL" id="KFI64242.1"/>
    </source>
</evidence>
<dbReference type="STRING" id="1688.BCUN_2107"/>
<dbReference type="eggNOG" id="COG0586">
    <property type="taxonomic scope" value="Bacteria"/>
</dbReference>
<keyword evidence="2" id="KW-0812">Transmembrane</keyword>
<comment type="caution">
    <text evidence="3">The sequence shown here is derived from an EMBL/GenBank/DDBJ whole genome shotgun (WGS) entry which is preliminary data.</text>
</comment>
<feature type="region of interest" description="Disordered" evidence="1">
    <location>
        <begin position="102"/>
        <end position="129"/>
    </location>
</feature>
<dbReference type="EMBL" id="JGYV01000005">
    <property type="protein sequence ID" value="KFI64242.1"/>
    <property type="molecule type" value="Genomic_DNA"/>
</dbReference>
<protein>
    <submittedName>
        <fullName evidence="3">DedA membrane protein</fullName>
    </submittedName>
</protein>
<dbReference type="Proteomes" id="UP000029067">
    <property type="component" value="Unassembled WGS sequence"/>
</dbReference>
<feature type="transmembrane region" description="Helical" evidence="2">
    <location>
        <begin position="61"/>
        <end position="79"/>
    </location>
</feature>
<gene>
    <name evidence="3" type="ORF">BCUN_2107</name>
</gene>
<keyword evidence="2" id="KW-0472">Membrane</keyword>
<evidence type="ECO:0000256" key="2">
    <source>
        <dbReference type="SAM" id="Phobius"/>
    </source>
</evidence>
<sequence>MRNVTGGRQGAIIGGLPRRAERAWYTGKRRLGQVTASDRLCRRIACGLYPFIANLLKDPRGAIAGWIWSSLFTLLGYFFGGIPVVQENFELVIVAILGLVKAKSGKKKSASVTETAKTETTPHTQSDAS</sequence>
<keyword evidence="2" id="KW-1133">Transmembrane helix</keyword>
<name>A0A087AZP2_9BIFI</name>
<reference evidence="3 4" key="1">
    <citation type="submission" date="2014-03" db="EMBL/GenBank/DDBJ databases">
        <title>Genomics of Bifidobacteria.</title>
        <authorList>
            <person name="Ventura M."/>
            <person name="Milani C."/>
            <person name="Lugli G.A."/>
        </authorList>
    </citation>
    <scope>NUCLEOTIDE SEQUENCE [LARGE SCALE GENOMIC DNA]</scope>
    <source>
        <strain evidence="3 4">LMG 10738</strain>
    </source>
</reference>
<feature type="compositionally biased region" description="Low complexity" evidence="1">
    <location>
        <begin position="110"/>
        <end position="129"/>
    </location>
</feature>
<proteinExistence type="predicted"/>
<dbReference type="AlphaFoldDB" id="A0A087AZP2"/>